<reference evidence="2 3" key="1">
    <citation type="submission" date="2018-03" db="EMBL/GenBank/DDBJ databases">
        <title>The ancient ancestry and fast evolution of plastids.</title>
        <authorList>
            <person name="Moore K.R."/>
            <person name="Magnabosco C."/>
            <person name="Momper L."/>
            <person name="Gold D.A."/>
            <person name="Bosak T."/>
            <person name="Fournier G.P."/>
        </authorList>
    </citation>
    <scope>NUCLEOTIDE SEQUENCE [LARGE SCALE GENOMIC DNA]</scope>
    <source>
        <strain evidence="2 3">CCALA 037</strain>
    </source>
</reference>
<comment type="caution">
    <text evidence="2">The sequence shown here is derived from an EMBL/GenBank/DDBJ whole genome shotgun (WGS) entry which is preliminary data.</text>
</comment>
<dbReference type="Pfam" id="PF13471">
    <property type="entry name" value="Transglut_core3"/>
    <property type="match status" value="1"/>
</dbReference>
<evidence type="ECO:0000313" key="2">
    <source>
        <dbReference type="EMBL" id="PSB55401.1"/>
    </source>
</evidence>
<dbReference type="InterPro" id="IPR053521">
    <property type="entry name" value="McjB-like"/>
</dbReference>
<gene>
    <name evidence="2" type="ORF">C7B77_15170</name>
</gene>
<dbReference type="NCBIfam" id="NF033537">
    <property type="entry name" value="lasso_biosyn_B2"/>
    <property type="match status" value="1"/>
</dbReference>
<dbReference type="Proteomes" id="UP000238937">
    <property type="component" value="Unassembled WGS sequence"/>
</dbReference>
<keyword evidence="3" id="KW-1185">Reference proteome</keyword>
<dbReference type="RefSeq" id="WP_106306331.1">
    <property type="nucleotide sequence ID" value="NZ_PVWO01000189.1"/>
</dbReference>
<sequence length="163" mass="18795">MTWLKLPIRKCQTLLELSECERSLLLQALGLLPLVAISVRLKGLQFTQGFLLRLPLANRYAPSTVANAELERQVWTTVRMVRVAVGYNSRWTNCLKQSLVLWILLRSQGIISVLRIGVRTETDKFSAHAWVEYQGIVLNDTDDVHQRFQAFDRSFEQPIQEKL</sequence>
<dbReference type="EMBL" id="PVWO01000189">
    <property type="protein sequence ID" value="PSB55401.1"/>
    <property type="molecule type" value="Genomic_DNA"/>
</dbReference>
<dbReference type="AlphaFoldDB" id="A0A2T1GDB7"/>
<dbReference type="InterPro" id="IPR032708">
    <property type="entry name" value="McjB_C"/>
</dbReference>
<feature type="domain" description="Microcin J25-processing protein McjB C-terminal" evidence="1">
    <location>
        <begin position="52"/>
        <end position="149"/>
    </location>
</feature>
<protein>
    <recommendedName>
        <fullName evidence="1">Microcin J25-processing protein McjB C-terminal domain-containing protein</fullName>
    </recommendedName>
</protein>
<evidence type="ECO:0000313" key="3">
    <source>
        <dbReference type="Proteomes" id="UP000238937"/>
    </source>
</evidence>
<accession>A0A2T1GDB7</accession>
<proteinExistence type="predicted"/>
<name>A0A2T1GDB7_9CYAN</name>
<evidence type="ECO:0000259" key="1">
    <source>
        <dbReference type="Pfam" id="PF13471"/>
    </source>
</evidence>
<dbReference type="OrthoDB" id="119963at2"/>
<organism evidence="2 3">
    <name type="scientific">Chamaesiphon polymorphus CCALA 037</name>
    <dbReference type="NCBI Taxonomy" id="2107692"/>
    <lineage>
        <taxon>Bacteria</taxon>
        <taxon>Bacillati</taxon>
        <taxon>Cyanobacteriota</taxon>
        <taxon>Cyanophyceae</taxon>
        <taxon>Gomontiellales</taxon>
        <taxon>Chamaesiphonaceae</taxon>
        <taxon>Chamaesiphon</taxon>
    </lineage>
</organism>